<accession>A0ACB6QPM0</accession>
<gene>
    <name evidence="1" type="ORF">BDR25DRAFT_344244</name>
</gene>
<proteinExistence type="predicted"/>
<dbReference type="Proteomes" id="UP000799755">
    <property type="component" value="Unassembled WGS sequence"/>
</dbReference>
<evidence type="ECO:0000313" key="2">
    <source>
        <dbReference type="Proteomes" id="UP000799755"/>
    </source>
</evidence>
<reference evidence="1" key="1">
    <citation type="journal article" date="2020" name="Stud. Mycol.">
        <title>101 Dothideomycetes genomes: a test case for predicting lifestyles and emergence of pathogens.</title>
        <authorList>
            <person name="Haridas S."/>
            <person name="Albert R."/>
            <person name="Binder M."/>
            <person name="Bloem J."/>
            <person name="Labutti K."/>
            <person name="Salamov A."/>
            <person name="Andreopoulos B."/>
            <person name="Baker S."/>
            <person name="Barry K."/>
            <person name="Bills G."/>
            <person name="Bluhm B."/>
            <person name="Cannon C."/>
            <person name="Castanera R."/>
            <person name="Culley D."/>
            <person name="Daum C."/>
            <person name="Ezra D."/>
            <person name="Gonzalez J."/>
            <person name="Henrissat B."/>
            <person name="Kuo A."/>
            <person name="Liang C."/>
            <person name="Lipzen A."/>
            <person name="Lutzoni F."/>
            <person name="Magnuson J."/>
            <person name="Mondo S."/>
            <person name="Nolan M."/>
            <person name="Ohm R."/>
            <person name="Pangilinan J."/>
            <person name="Park H.-J."/>
            <person name="Ramirez L."/>
            <person name="Alfaro M."/>
            <person name="Sun H."/>
            <person name="Tritt A."/>
            <person name="Yoshinaga Y."/>
            <person name="Zwiers L.-H."/>
            <person name="Turgeon B."/>
            <person name="Goodwin S."/>
            <person name="Spatafora J."/>
            <person name="Crous P."/>
            <person name="Grigoriev I."/>
        </authorList>
    </citation>
    <scope>NUCLEOTIDE SEQUENCE</scope>
    <source>
        <strain evidence="1">ATCC 200398</strain>
    </source>
</reference>
<evidence type="ECO:0000313" key="1">
    <source>
        <dbReference type="EMBL" id="KAF2468518.1"/>
    </source>
</evidence>
<dbReference type="EMBL" id="MU003515">
    <property type="protein sequence ID" value="KAF2468518.1"/>
    <property type="molecule type" value="Genomic_DNA"/>
</dbReference>
<comment type="caution">
    <text evidence="1">The sequence shown here is derived from an EMBL/GenBank/DDBJ whole genome shotgun (WGS) entry which is preliminary data.</text>
</comment>
<name>A0ACB6QPM0_9PLEO</name>
<organism evidence="1 2">
    <name type="scientific">Lindgomyces ingoldianus</name>
    <dbReference type="NCBI Taxonomy" id="673940"/>
    <lineage>
        <taxon>Eukaryota</taxon>
        <taxon>Fungi</taxon>
        <taxon>Dikarya</taxon>
        <taxon>Ascomycota</taxon>
        <taxon>Pezizomycotina</taxon>
        <taxon>Dothideomycetes</taxon>
        <taxon>Pleosporomycetidae</taxon>
        <taxon>Pleosporales</taxon>
        <taxon>Lindgomycetaceae</taxon>
        <taxon>Lindgomyces</taxon>
    </lineage>
</organism>
<keyword evidence="2" id="KW-1185">Reference proteome</keyword>
<protein>
    <submittedName>
        <fullName evidence="1">Uncharacterized protein</fullName>
    </submittedName>
</protein>
<sequence length="157" mass="16117">MAPGSIASHNQSERLLAPKPMNEQYSEPLSSTSSGAIRALSILRIAVGAGCLIAPRWTCALFQFPIAASVSVMPRLFGGRDLVLGELLMTAEDENAHDGGRREIKRALWAGIGTDAIDIGAIAFGVATGTVGKLPGAIFAGGAVAFIGLGALGMRGL</sequence>